<gene>
    <name evidence="1" type="ORF">AVDCRST_MAG84-4017</name>
</gene>
<dbReference type="EMBL" id="CADCTZ010000826">
    <property type="protein sequence ID" value="CAA9368009.1"/>
    <property type="molecule type" value="Genomic_DNA"/>
</dbReference>
<organism evidence="1">
    <name type="scientific">uncultured Microcoleus sp</name>
    <dbReference type="NCBI Taxonomy" id="259945"/>
    <lineage>
        <taxon>Bacteria</taxon>
        <taxon>Bacillati</taxon>
        <taxon>Cyanobacteriota</taxon>
        <taxon>Cyanophyceae</taxon>
        <taxon>Oscillatoriophycideae</taxon>
        <taxon>Oscillatoriales</taxon>
        <taxon>Microcoleaceae</taxon>
        <taxon>Microcoleus</taxon>
        <taxon>environmental samples</taxon>
    </lineage>
</organism>
<protein>
    <submittedName>
        <fullName evidence="1">Uncharacterized protein</fullName>
    </submittedName>
</protein>
<evidence type="ECO:0000313" key="1">
    <source>
        <dbReference type="EMBL" id="CAA9368009.1"/>
    </source>
</evidence>
<proteinExistence type="predicted"/>
<dbReference type="AlphaFoldDB" id="A0A6J4MSY5"/>
<reference evidence="1" key="1">
    <citation type="submission" date="2020-02" db="EMBL/GenBank/DDBJ databases">
        <authorList>
            <person name="Meier V. D."/>
        </authorList>
    </citation>
    <scope>NUCLEOTIDE SEQUENCE</scope>
    <source>
        <strain evidence="1">AVDCRST_MAG84</strain>
    </source>
</reference>
<sequence length="49" mass="5885">MFVKFIFAMNQYDFFYGLSLEIVLSVTAMGFQELLHFFTSILRFEICYL</sequence>
<name>A0A6J4MSY5_9CYAN</name>
<accession>A0A6J4MSY5</accession>